<dbReference type="InterPro" id="IPR028098">
    <property type="entry name" value="Glyco_trans_4-like_N"/>
</dbReference>
<organism evidence="3 4">
    <name type="scientific">Lysobacter enzymogenes</name>
    <dbReference type="NCBI Taxonomy" id="69"/>
    <lineage>
        <taxon>Bacteria</taxon>
        <taxon>Pseudomonadati</taxon>
        <taxon>Pseudomonadota</taxon>
        <taxon>Gammaproteobacteria</taxon>
        <taxon>Lysobacterales</taxon>
        <taxon>Lysobacteraceae</taxon>
        <taxon>Lysobacter</taxon>
    </lineage>
</organism>
<accession>A0A0S2DKH8</accession>
<proteinExistence type="predicted"/>
<evidence type="ECO:0000259" key="2">
    <source>
        <dbReference type="Pfam" id="PF13439"/>
    </source>
</evidence>
<evidence type="ECO:0000313" key="4">
    <source>
        <dbReference type="Proteomes" id="UP000061569"/>
    </source>
</evidence>
<name>A0A0S2DKH8_LYSEN</name>
<dbReference type="CDD" id="cd03802">
    <property type="entry name" value="GT4_AviGT4-like"/>
    <property type="match status" value="1"/>
</dbReference>
<dbReference type="KEGG" id="lez:GLE_3710"/>
<dbReference type="PANTHER" id="PTHR12526:SF595">
    <property type="entry name" value="BLL5217 PROTEIN"/>
    <property type="match status" value="1"/>
</dbReference>
<dbReference type="Pfam" id="PF00534">
    <property type="entry name" value="Glycos_transf_1"/>
    <property type="match status" value="1"/>
</dbReference>
<dbReference type="PANTHER" id="PTHR12526">
    <property type="entry name" value="GLYCOSYLTRANSFERASE"/>
    <property type="match status" value="1"/>
</dbReference>
<dbReference type="STRING" id="69.GLE_3710"/>
<dbReference type="Proteomes" id="UP000061569">
    <property type="component" value="Chromosome"/>
</dbReference>
<keyword evidence="3" id="KW-0328">Glycosyltransferase</keyword>
<dbReference type="PATRIC" id="fig|69.6.peg.3655"/>
<evidence type="ECO:0000313" key="3">
    <source>
        <dbReference type="EMBL" id="ALN59054.1"/>
    </source>
</evidence>
<evidence type="ECO:0000259" key="1">
    <source>
        <dbReference type="Pfam" id="PF00534"/>
    </source>
</evidence>
<reference evidence="3 4" key="1">
    <citation type="submission" date="2015-11" db="EMBL/GenBank/DDBJ databases">
        <title>Genome sequences of Lysobacter enzymogenes strain C3 and Lysobacter antibioticus ATCC 29479.</title>
        <authorList>
            <person name="Kobayashi D.Y."/>
        </authorList>
    </citation>
    <scope>NUCLEOTIDE SEQUENCE [LARGE SCALE GENOMIC DNA]</scope>
    <source>
        <strain evidence="3 4">C3</strain>
    </source>
</reference>
<dbReference type="AlphaFoldDB" id="A0A0S2DKH8"/>
<dbReference type="EMBL" id="CP013140">
    <property type="protein sequence ID" value="ALN59054.1"/>
    <property type="molecule type" value="Genomic_DNA"/>
</dbReference>
<sequence length="355" mass="38831">MKIAQISPLYEAVPPRLYGGTERVVAHLCDALVEAGHEVTLFASADAATRAELAPVRDCAIRLDTGAFASNTANLAAHLSQMHEVRRRAAEFDVLHFHVDLLHFPFFEDCADRTLTTLHGRLDHKDMAPAYKRWPRYPLVSISNHQRRPLRQARWLGTVYHGLPPQLFAFAPRPAGGYLAFLGRISPEKRVDRAIEIARLAGWPLKIAAKIDRADRDYFRDVVAPLLDAPGIEFVGEIGDADKAGFLGQAAALLFPIDWPEPFGLVMIEAMACGTPVIGWNCGSVPEVIDEGVTGTVVDSVEAAAAAVRTVVGYDRARIRSVFERRFSAAAMAHDYLDLYAGLAGRGGRALQLSA</sequence>
<dbReference type="Pfam" id="PF13439">
    <property type="entry name" value="Glyco_transf_4"/>
    <property type="match status" value="1"/>
</dbReference>
<dbReference type="EC" id="2.4.1.-" evidence="3"/>
<dbReference type="GO" id="GO:0016757">
    <property type="term" value="F:glycosyltransferase activity"/>
    <property type="evidence" value="ECO:0007669"/>
    <property type="project" value="UniProtKB-KW"/>
</dbReference>
<dbReference type="OrthoDB" id="9802524at2"/>
<protein>
    <submittedName>
        <fullName evidence="3">Glycosyl transferase, group 1 family protein</fullName>
        <ecNumber evidence="3">2.4.1.-</ecNumber>
    </submittedName>
</protein>
<feature type="domain" description="Glycosyltransferase subfamily 4-like N-terminal" evidence="2">
    <location>
        <begin position="18"/>
        <end position="135"/>
    </location>
</feature>
<dbReference type="GO" id="GO:1901135">
    <property type="term" value="P:carbohydrate derivative metabolic process"/>
    <property type="evidence" value="ECO:0007669"/>
    <property type="project" value="UniProtKB-ARBA"/>
</dbReference>
<gene>
    <name evidence="3" type="ORF">GLE_3710</name>
</gene>
<dbReference type="Gene3D" id="3.40.50.2000">
    <property type="entry name" value="Glycogen Phosphorylase B"/>
    <property type="match status" value="2"/>
</dbReference>
<dbReference type="InterPro" id="IPR001296">
    <property type="entry name" value="Glyco_trans_1"/>
</dbReference>
<dbReference type="SUPFAM" id="SSF53756">
    <property type="entry name" value="UDP-Glycosyltransferase/glycogen phosphorylase"/>
    <property type="match status" value="1"/>
</dbReference>
<feature type="domain" description="Glycosyl transferase family 1" evidence="1">
    <location>
        <begin position="178"/>
        <end position="309"/>
    </location>
</feature>
<keyword evidence="3" id="KW-0808">Transferase</keyword>